<comment type="similarity">
    <text evidence="3">Belongs to the Nudix hydrolase family.</text>
</comment>
<proteinExistence type="inferred from homology"/>
<sequence length="136" mass="15051">MSDALATHFPVSVKAIVETNDGFVLLKNERDEWELPGGKLENGEDLRSCAVREILEETGLVIEIQLLAHSWVYRVNGCEVVIIAYKARKISTETTLSLSAEHKEIGVFPAGLIAQLNMPQGYKDAIELSISMCEYA</sequence>
<dbReference type="Proteomes" id="UP000614261">
    <property type="component" value="Unassembled WGS sequence"/>
</dbReference>
<dbReference type="RefSeq" id="WP_229736884.1">
    <property type="nucleotide sequence ID" value="NZ_BMGD01000002.1"/>
</dbReference>
<dbReference type="PROSITE" id="PS00893">
    <property type="entry name" value="NUDIX_BOX"/>
    <property type="match status" value="1"/>
</dbReference>
<dbReference type="CDD" id="cd04699">
    <property type="entry name" value="NUDIX_MutT_Nudt1"/>
    <property type="match status" value="1"/>
</dbReference>
<reference evidence="6" key="1">
    <citation type="journal article" date="2019" name="Int. J. Syst. Evol. Microbiol.">
        <title>The Global Catalogue of Microorganisms (GCM) 10K type strain sequencing project: providing services to taxonomists for standard genome sequencing and annotation.</title>
        <authorList>
            <consortium name="The Broad Institute Genomics Platform"/>
            <consortium name="The Broad Institute Genome Sequencing Center for Infectious Disease"/>
            <person name="Wu L."/>
            <person name="Ma J."/>
        </authorList>
    </citation>
    <scope>NUCLEOTIDE SEQUENCE [LARGE SCALE GENOMIC DNA]</scope>
    <source>
        <strain evidence="6">CGMCC 1.12851</strain>
    </source>
</reference>
<dbReference type="PANTHER" id="PTHR43046">
    <property type="entry name" value="GDP-MANNOSE MANNOSYL HYDROLASE"/>
    <property type="match status" value="1"/>
</dbReference>
<organism evidence="5 6">
    <name type="scientific">Blastomonas aquatica</name>
    <dbReference type="NCBI Taxonomy" id="1510276"/>
    <lineage>
        <taxon>Bacteria</taxon>
        <taxon>Pseudomonadati</taxon>
        <taxon>Pseudomonadota</taxon>
        <taxon>Alphaproteobacteria</taxon>
        <taxon>Sphingomonadales</taxon>
        <taxon>Sphingomonadaceae</taxon>
        <taxon>Blastomonas</taxon>
    </lineage>
</organism>
<gene>
    <name evidence="5" type="ORF">GCM10010833_15930</name>
</gene>
<evidence type="ECO:0000313" key="5">
    <source>
        <dbReference type="EMBL" id="GGB61736.1"/>
    </source>
</evidence>
<dbReference type="EMBL" id="BMGD01000002">
    <property type="protein sequence ID" value="GGB61736.1"/>
    <property type="molecule type" value="Genomic_DNA"/>
</dbReference>
<protein>
    <submittedName>
        <fullName evidence="5">NUDIX hydrolase</fullName>
    </submittedName>
</protein>
<evidence type="ECO:0000256" key="1">
    <source>
        <dbReference type="ARBA" id="ARBA00001946"/>
    </source>
</evidence>
<dbReference type="PRINTS" id="PR00502">
    <property type="entry name" value="NUDIXFAMILY"/>
</dbReference>
<dbReference type="Gene3D" id="3.90.79.10">
    <property type="entry name" value="Nucleoside Triphosphate Pyrophosphohydrolase"/>
    <property type="match status" value="1"/>
</dbReference>
<dbReference type="InterPro" id="IPR015797">
    <property type="entry name" value="NUDIX_hydrolase-like_dom_sf"/>
</dbReference>
<comment type="caution">
    <text evidence="5">The sequence shown here is derived from an EMBL/GenBank/DDBJ whole genome shotgun (WGS) entry which is preliminary data.</text>
</comment>
<dbReference type="InterPro" id="IPR020084">
    <property type="entry name" value="NUDIX_hydrolase_CS"/>
</dbReference>
<keyword evidence="2 3" id="KW-0378">Hydrolase</keyword>
<name>A0ABQ1J7W4_9SPHN</name>
<evidence type="ECO:0000313" key="6">
    <source>
        <dbReference type="Proteomes" id="UP000614261"/>
    </source>
</evidence>
<dbReference type="GO" id="GO:0016787">
    <property type="term" value="F:hydrolase activity"/>
    <property type="evidence" value="ECO:0007669"/>
    <property type="project" value="UniProtKB-KW"/>
</dbReference>
<dbReference type="PROSITE" id="PS51462">
    <property type="entry name" value="NUDIX"/>
    <property type="match status" value="1"/>
</dbReference>
<comment type="cofactor">
    <cofactor evidence="1">
        <name>Mg(2+)</name>
        <dbReference type="ChEBI" id="CHEBI:18420"/>
    </cofactor>
</comment>
<dbReference type="InterPro" id="IPR000086">
    <property type="entry name" value="NUDIX_hydrolase_dom"/>
</dbReference>
<evidence type="ECO:0000256" key="3">
    <source>
        <dbReference type="RuleBase" id="RU003476"/>
    </source>
</evidence>
<dbReference type="InterPro" id="IPR020476">
    <property type="entry name" value="Nudix_hydrolase"/>
</dbReference>
<keyword evidence="6" id="KW-1185">Reference proteome</keyword>
<accession>A0ABQ1J7W4</accession>
<feature type="domain" description="Nudix hydrolase" evidence="4">
    <location>
        <begin position="6"/>
        <end position="132"/>
    </location>
</feature>
<evidence type="ECO:0000259" key="4">
    <source>
        <dbReference type="PROSITE" id="PS51462"/>
    </source>
</evidence>
<evidence type="ECO:0000256" key="2">
    <source>
        <dbReference type="ARBA" id="ARBA00022801"/>
    </source>
</evidence>
<dbReference type="SUPFAM" id="SSF55811">
    <property type="entry name" value="Nudix"/>
    <property type="match status" value="1"/>
</dbReference>
<dbReference type="Pfam" id="PF00293">
    <property type="entry name" value="NUDIX"/>
    <property type="match status" value="1"/>
</dbReference>
<dbReference type="PANTHER" id="PTHR43046:SF14">
    <property type="entry name" value="MUTT_NUDIX FAMILY PROTEIN"/>
    <property type="match status" value="1"/>
</dbReference>